<accession>A0A482WT32</accession>
<name>A0A482WT32_LAOST</name>
<dbReference type="SUPFAM" id="SSF55545">
    <property type="entry name" value="beta-N-acetylhexosaminidase-like domain"/>
    <property type="match status" value="1"/>
</dbReference>
<dbReference type="GO" id="GO:0005886">
    <property type="term" value="C:plasma membrane"/>
    <property type="evidence" value="ECO:0007669"/>
    <property type="project" value="TreeGrafter"/>
</dbReference>
<dbReference type="InterPro" id="IPR015883">
    <property type="entry name" value="Glyco_hydro_20_cat"/>
</dbReference>
<dbReference type="Proteomes" id="UP000291343">
    <property type="component" value="Unassembled WGS sequence"/>
</dbReference>
<dbReference type="SMR" id="A0A482WT32"/>
<evidence type="ECO:0000259" key="10">
    <source>
        <dbReference type="Pfam" id="PF14845"/>
    </source>
</evidence>
<dbReference type="AlphaFoldDB" id="A0A482WT32"/>
<evidence type="ECO:0000256" key="8">
    <source>
        <dbReference type="PIRSR" id="PIRSR625705-1"/>
    </source>
</evidence>
<dbReference type="Gene3D" id="3.30.379.10">
    <property type="entry name" value="Chitobiase/beta-hexosaminidase domain 2-like"/>
    <property type="match status" value="1"/>
</dbReference>
<evidence type="ECO:0000259" key="9">
    <source>
        <dbReference type="Pfam" id="PF00728"/>
    </source>
</evidence>
<feature type="active site" description="Proton donor" evidence="8">
    <location>
        <position position="404"/>
    </location>
</feature>
<protein>
    <recommendedName>
        <fullName evidence="3">beta-N-acetylhexosaminidase</fullName>
        <ecNumber evidence="3">3.2.1.52</ecNumber>
    </recommendedName>
</protein>
<keyword evidence="6" id="KW-0325">Glycoprotein</keyword>
<dbReference type="GO" id="GO:0030203">
    <property type="term" value="P:glycosaminoglycan metabolic process"/>
    <property type="evidence" value="ECO:0007669"/>
    <property type="project" value="TreeGrafter"/>
</dbReference>
<keyword evidence="4" id="KW-0732">Signal</keyword>
<keyword evidence="12" id="KW-1185">Reference proteome</keyword>
<evidence type="ECO:0000256" key="4">
    <source>
        <dbReference type="ARBA" id="ARBA00022729"/>
    </source>
</evidence>
<dbReference type="InterPro" id="IPR017853">
    <property type="entry name" value="GH"/>
</dbReference>
<dbReference type="Gene3D" id="3.20.20.80">
    <property type="entry name" value="Glycosidases"/>
    <property type="match status" value="1"/>
</dbReference>
<evidence type="ECO:0000313" key="12">
    <source>
        <dbReference type="Proteomes" id="UP000291343"/>
    </source>
</evidence>
<dbReference type="STRING" id="195883.A0A482WT32"/>
<dbReference type="InterPro" id="IPR025705">
    <property type="entry name" value="Beta_hexosaminidase_sua/sub"/>
</dbReference>
<dbReference type="InParanoid" id="A0A482WT32"/>
<dbReference type="SUPFAM" id="SSF51445">
    <property type="entry name" value="(Trans)glycosidases"/>
    <property type="match status" value="1"/>
</dbReference>
<evidence type="ECO:0000256" key="3">
    <source>
        <dbReference type="ARBA" id="ARBA00012663"/>
    </source>
</evidence>
<organism evidence="11 12">
    <name type="scientific">Laodelphax striatellus</name>
    <name type="common">Small brown planthopper</name>
    <name type="synonym">Delphax striatella</name>
    <dbReference type="NCBI Taxonomy" id="195883"/>
    <lineage>
        <taxon>Eukaryota</taxon>
        <taxon>Metazoa</taxon>
        <taxon>Ecdysozoa</taxon>
        <taxon>Arthropoda</taxon>
        <taxon>Hexapoda</taxon>
        <taxon>Insecta</taxon>
        <taxon>Pterygota</taxon>
        <taxon>Neoptera</taxon>
        <taxon>Paraneoptera</taxon>
        <taxon>Hemiptera</taxon>
        <taxon>Auchenorrhyncha</taxon>
        <taxon>Fulgoroidea</taxon>
        <taxon>Delphacidae</taxon>
        <taxon>Criomorphinae</taxon>
        <taxon>Laodelphax</taxon>
    </lineage>
</organism>
<keyword evidence="5" id="KW-0378">Hydrolase</keyword>
<gene>
    <name evidence="11" type="ORF">LSTR_LSTR005088</name>
</gene>
<evidence type="ECO:0000256" key="6">
    <source>
        <dbReference type="ARBA" id="ARBA00023180"/>
    </source>
</evidence>
<dbReference type="PRINTS" id="PR00738">
    <property type="entry name" value="GLHYDRLASE20"/>
</dbReference>
<evidence type="ECO:0000256" key="7">
    <source>
        <dbReference type="ARBA" id="ARBA00023295"/>
    </source>
</evidence>
<reference evidence="11 12" key="1">
    <citation type="journal article" date="2017" name="Gigascience">
        <title>Genome sequence of the small brown planthopper, Laodelphax striatellus.</title>
        <authorList>
            <person name="Zhu J."/>
            <person name="Jiang F."/>
            <person name="Wang X."/>
            <person name="Yang P."/>
            <person name="Bao Y."/>
            <person name="Zhao W."/>
            <person name="Wang W."/>
            <person name="Lu H."/>
            <person name="Wang Q."/>
            <person name="Cui N."/>
            <person name="Li J."/>
            <person name="Chen X."/>
            <person name="Luo L."/>
            <person name="Yu J."/>
            <person name="Kang L."/>
            <person name="Cui F."/>
        </authorList>
    </citation>
    <scope>NUCLEOTIDE SEQUENCE [LARGE SCALE GENOMIC DNA]</scope>
    <source>
        <strain evidence="11">Lst14</strain>
    </source>
</reference>
<feature type="domain" description="Beta-hexosaminidase eukaryotic type N-terminal" evidence="10">
    <location>
        <begin position="92"/>
        <end position="211"/>
    </location>
</feature>
<comment type="caution">
    <text evidence="11">The sequence shown here is derived from an EMBL/GenBank/DDBJ whole genome shotgun (WGS) entry which is preliminary data.</text>
</comment>
<proteinExistence type="inferred from homology"/>
<dbReference type="EMBL" id="QKKF02025899">
    <property type="protein sequence ID" value="RZF36775.1"/>
    <property type="molecule type" value="Genomic_DNA"/>
</dbReference>
<comment type="similarity">
    <text evidence="2">Belongs to the glycosyl hydrolase 20 family.</text>
</comment>
<keyword evidence="7" id="KW-0326">Glycosidase</keyword>
<dbReference type="Pfam" id="PF14845">
    <property type="entry name" value="Glycohydro_20b2"/>
    <property type="match status" value="1"/>
</dbReference>
<dbReference type="Pfam" id="PF00728">
    <property type="entry name" value="Glyco_hydro_20"/>
    <property type="match status" value="1"/>
</dbReference>
<dbReference type="PANTHER" id="PTHR22600:SF42">
    <property type="entry name" value="BETA-N-ACETYLHEXOSAMINIDASE"/>
    <property type="match status" value="1"/>
</dbReference>
<evidence type="ECO:0000256" key="1">
    <source>
        <dbReference type="ARBA" id="ARBA00001231"/>
    </source>
</evidence>
<dbReference type="EC" id="3.2.1.52" evidence="3"/>
<dbReference type="InterPro" id="IPR029019">
    <property type="entry name" value="HEX_eukaryotic_N"/>
</dbReference>
<evidence type="ECO:0000313" key="11">
    <source>
        <dbReference type="EMBL" id="RZF36775.1"/>
    </source>
</evidence>
<feature type="domain" description="Glycoside hydrolase family 20 catalytic" evidence="9">
    <location>
        <begin position="239"/>
        <end position="576"/>
    </location>
</feature>
<evidence type="ECO:0000256" key="5">
    <source>
        <dbReference type="ARBA" id="ARBA00022801"/>
    </source>
</evidence>
<dbReference type="FunCoup" id="A0A482WT32">
    <property type="interactions" value="544"/>
</dbReference>
<dbReference type="GO" id="GO:0016231">
    <property type="term" value="F:beta-N-acetylglucosaminidase activity"/>
    <property type="evidence" value="ECO:0007669"/>
    <property type="project" value="TreeGrafter"/>
</dbReference>
<comment type="catalytic activity">
    <reaction evidence="1">
        <text>Hydrolysis of terminal non-reducing N-acetyl-D-hexosamine residues in N-acetyl-beta-D-hexosaminides.</text>
        <dbReference type="EC" id="3.2.1.52"/>
    </reaction>
</comment>
<dbReference type="PANTHER" id="PTHR22600">
    <property type="entry name" value="BETA-HEXOSAMINIDASE"/>
    <property type="match status" value="1"/>
</dbReference>
<evidence type="ECO:0000256" key="2">
    <source>
        <dbReference type="ARBA" id="ARBA00006285"/>
    </source>
</evidence>
<sequence length="619" mass="70346">MCWKRGRMWFLRIIFVCMLSLCVIFVCILCLTEIKSIDNRQPNQNSRHEWWWTWSCSGSRCKRSETPAADLPSGSQCSLEACRLTCGRFGALWPLPTGHTAISQKLLPFHTNNINFDLSSITDKGCHEYLSKASQIFVQNLKTECGANCNFVKETHISVRIRVSTTELMLGWKTDEGYTLELTSKGDLITVDIYASTVYGARHGLESLSQLTAVHQCSKDGRNNLVIVSGAKISDRPIYPHRGLLLDTSRTFLPLKAMFRTIDAMAASKMNVLHWHATDSHSFPLQSPRVPQLAKYGAYSEKEIYSTADVGDLLDYAQQRGVRVLLEIDGPAHAGMGWQWGQEAGYGDLAVCVGWQPWNKYCIQPPCGQLNPANPNLYKVMADLFKDIRDSFPYSSGFHMGGDEVYFPCWNTSQQIVDWMKSQSLGRSKLDFIKAWANYQQLLLNVWDDQVGHSKTPIILWSSHLTDPAIIEKFLNKDRYVIQTWVEKASDVPHLLLSLGYRVIITTKDTWYLDHGFWGSTVYHNWKVVYDNKLPKGFKGVLGGETAMWGELVDQFSLDSKVWPRAAAMAERLWSDPNSSSVAAENRFMHHRERLVRRGINAEAINPEWCYQNEGECGR</sequence>
<dbReference type="FunFam" id="3.20.20.80:FF:000063">
    <property type="entry name" value="Beta-hexosaminidase"/>
    <property type="match status" value="1"/>
</dbReference>
<dbReference type="CDD" id="cd06562">
    <property type="entry name" value="GH20_HexA_HexB-like"/>
    <property type="match status" value="1"/>
</dbReference>
<dbReference type="GO" id="GO:0005975">
    <property type="term" value="P:carbohydrate metabolic process"/>
    <property type="evidence" value="ECO:0007669"/>
    <property type="project" value="InterPro"/>
</dbReference>
<dbReference type="OrthoDB" id="428480at2759"/>
<dbReference type="InterPro" id="IPR029018">
    <property type="entry name" value="Hex-like_dom2"/>
</dbReference>